<keyword evidence="3" id="KW-1185">Reference proteome</keyword>
<name>A0A2D3VN26_9PEZI</name>
<dbReference type="RefSeq" id="XP_023629822.1">
    <property type="nucleotide sequence ID" value="XM_023774054.1"/>
</dbReference>
<protein>
    <submittedName>
        <fullName evidence="2">Uncharacterized protein</fullName>
    </submittedName>
</protein>
<keyword evidence="1" id="KW-1133">Transmembrane helix</keyword>
<evidence type="ECO:0000313" key="2">
    <source>
        <dbReference type="EMBL" id="CZT23098.1"/>
    </source>
</evidence>
<dbReference type="GeneID" id="35603889"/>
<keyword evidence="1" id="KW-0812">Transmembrane</keyword>
<sequence length="121" mass="13644">MSDGGYDWEGITLWEESRSPGAGPRPTAEILAAVEKGRAMTAKEAGELEAALLVEDMEIMRAEKNAAMRAEIRHTRLRIIIYRIGCRGCAVVIRVLLWIMPFAVVIRDGMQATRRFFGRFF</sequence>
<accession>A0A2D3VN26</accession>
<organism evidence="2 3">
    <name type="scientific">Ramularia collo-cygni</name>
    <dbReference type="NCBI Taxonomy" id="112498"/>
    <lineage>
        <taxon>Eukaryota</taxon>
        <taxon>Fungi</taxon>
        <taxon>Dikarya</taxon>
        <taxon>Ascomycota</taxon>
        <taxon>Pezizomycotina</taxon>
        <taxon>Dothideomycetes</taxon>
        <taxon>Dothideomycetidae</taxon>
        <taxon>Mycosphaerellales</taxon>
        <taxon>Mycosphaerellaceae</taxon>
        <taxon>Ramularia</taxon>
    </lineage>
</organism>
<evidence type="ECO:0000313" key="3">
    <source>
        <dbReference type="Proteomes" id="UP000225277"/>
    </source>
</evidence>
<evidence type="ECO:0000256" key="1">
    <source>
        <dbReference type="SAM" id="Phobius"/>
    </source>
</evidence>
<reference evidence="2 3" key="1">
    <citation type="submission" date="2016-03" db="EMBL/GenBank/DDBJ databases">
        <authorList>
            <person name="Ploux O."/>
        </authorList>
    </citation>
    <scope>NUCLEOTIDE SEQUENCE [LARGE SCALE GENOMIC DNA]</scope>
    <source>
        <strain evidence="2 3">URUG2</strain>
    </source>
</reference>
<dbReference type="AlphaFoldDB" id="A0A2D3VN26"/>
<gene>
    <name evidence="2" type="ORF">RCC_08808</name>
</gene>
<dbReference type="Proteomes" id="UP000225277">
    <property type="component" value="Unassembled WGS sequence"/>
</dbReference>
<keyword evidence="1" id="KW-0472">Membrane</keyword>
<dbReference type="EMBL" id="FJUY01000015">
    <property type="protein sequence ID" value="CZT23098.1"/>
    <property type="molecule type" value="Genomic_DNA"/>
</dbReference>
<feature type="transmembrane region" description="Helical" evidence="1">
    <location>
        <begin position="84"/>
        <end position="106"/>
    </location>
</feature>
<proteinExistence type="predicted"/>